<dbReference type="Proteomes" id="UP000247772">
    <property type="component" value="Unassembled WGS sequence"/>
</dbReference>
<evidence type="ECO:0000256" key="1">
    <source>
        <dbReference type="ARBA" id="ARBA00009437"/>
    </source>
</evidence>
<dbReference type="Pfam" id="PF00126">
    <property type="entry name" value="HTH_1"/>
    <property type="match status" value="1"/>
</dbReference>
<dbReference type="InterPro" id="IPR036388">
    <property type="entry name" value="WH-like_DNA-bd_sf"/>
</dbReference>
<dbReference type="PANTHER" id="PTHR30537">
    <property type="entry name" value="HTH-TYPE TRANSCRIPTIONAL REGULATOR"/>
    <property type="match status" value="1"/>
</dbReference>
<dbReference type="GO" id="GO:0006351">
    <property type="term" value="P:DNA-templated transcription"/>
    <property type="evidence" value="ECO:0007669"/>
    <property type="project" value="TreeGrafter"/>
</dbReference>
<protein>
    <submittedName>
        <fullName evidence="6">LysR family transcriptional regulator</fullName>
    </submittedName>
</protein>
<dbReference type="InterPro" id="IPR036390">
    <property type="entry name" value="WH_DNA-bd_sf"/>
</dbReference>
<dbReference type="Gene3D" id="1.10.10.10">
    <property type="entry name" value="Winged helix-like DNA-binding domain superfamily/Winged helix DNA-binding domain"/>
    <property type="match status" value="1"/>
</dbReference>
<dbReference type="EMBL" id="QJSQ01000007">
    <property type="protein sequence ID" value="PYE23809.1"/>
    <property type="molecule type" value="Genomic_DNA"/>
</dbReference>
<dbReference type="PANTHER" id="PTHR30537:SF1">
    <property type="entry name" value="HTH-TYPE TRANSCRIPTIONAL REGULATOR PGRR"/>
    <property type="match status" value="1"/>
</dbReference>
<dbReference type="RefSeq" id="WP_181439910.1">
    <property type="nucleotide sequence ID" value="NZ_QJSQ01000007.1"/>
</dbReference>
<dbReference type="InterPro" id="IPR000847">
    <property type="entry name" value="LysR_HTH_N"/>
</dbReference>
<dbReference type="PROSITE" id="PS50931">
    <property type="entry name" value="HTH_LYSR"/>
    <property type="match status" value="1"/>
</dbReference>
<reference evidence="6 7" key="1">
    <citation type="submission" date="2018-06" db="EMBL/GenBank/DDBJ databases">
        <title>Genomic Encyclopedia of Type Strains, Phase IV (KMG-V): Genome sequencing to study the core and pangenomes of soil and plant-associated prokaryotes.</title>
        <authorList>
            <person name="Whitman W."/>
        </authorList>
    </citation>
    <scope>NUCLEOTIDE SEQUENCE [LARGE SCALE GENOMIC DNA]</scope>
    <source>
        <strain evidence="6 7">SRCL-318</strain>
    </source>
</reference>
<dbReference type="SUPFAM" id="SSF46785">
    <property type="entry name" value="Winged helix' DNA-binding domain"/>
    <property type="match status" value="1"/>
</dbReference>
<dbReference type="GO" id="GO:0003700">
    <property type="term" value="F:DNA-binding transcription factor activity"/>
    <property type="evidence" value="ECO:0007669"/>
    <property type="project" value="InterPro"/>
</dbReference>
<dbReference type="Gene3D" id="3.40.190.290">
    <property type="match status" value="1"/>
</dbReference>
<evidence type="ECO:0000256" key="3">
    <source>
        <dbReference type="ARBA" id="ARBA00023125"/>
    </source>
</evidence>
<dbReference type="GO" id="GO:0043565">
    <property type="term" value="F:sequence-specific DNA binding"/>
    <property type="evidence" value="ECO:0007669"/>
    <property type="project" value="TreeGrafter"/>
</dbReference>
<dbReference type="InterPro" id="IPR005119">
    <property type="entry name" value="LysR_subst-bd"/>
</dbReference>
<evidence type="ECO:0000256" key="4">
    <source>
        <dbReference type="ARBA" id="ARBA00023163"/>
    </source>
</evidence>
<dbReference type="SUPFAM" id="SSF53850">
    <property type="entry name" value="Periplasmic binding protein-like II"/>
    <property type="match status" value="1"/>
</dbReference>
<accession>A0A2V4TE16</accession>
<keyword evidence="2" id="KW-0805">Transcription regulation</keyword>
<evidence type="ECO:0000313" key="6">
    <source>
        <dbReference type="EMBL" id="PYE23809.1"/>
    </source>
</evidence>
<dbReference type="FunFam" id="1.10.10.10:FF:000001">
    <property type="entry name" value="LysR family transcriptional regulator"/>
    <property type="match status" value="1"/>
</dbReference>
<evidence type="ECO:0000259" key="5">
    <source>
        <dbReference type="PROSITE" id="PS50931"/>
    </source>
</evidence>
<dbReference type="Pfam" id="PF03466">
    <property type="entry name" value="LysR_substrate"/>
    <property type="match status" value="1"/>
</dbReference>
<gene>
    <name evidence="6" type="ORF">C7410_107183</name>
</gene>
<dbReference type="CDD" id="cd08474">
    <property type="entry name" value="PBP2_CrgA_like_5"/>
    <property type="match status" value="1"/>
</dbReference>
<feature type="domain" description="HTH lysR-type" evidence="5">
    <location>
        <begin position="21"/>
        <end position="76"/>
    </location>
</feature>
<name>A0A2V4TE16_9BURK</name>
<comment type="similarity">
    <text evidence="1">Belongs to the LysR transcriptional regulatory family.</text>
</comment>
<evidence type="ECO:0000313" key="7">
    <source>
        <dbReference type="Proteomes" id="UP000247772"/>
    </source>
</evidence>
<sequence>MGTVSNQAFASAAASGLAGRLPALLAVAAVARHGSFTRAASAAGCSTSALSQTVRALEAQLGVRLFNRTTRRVALTEAGAQFLAHVQPALLQIEAAFDALDASRDAPAGTLRINLPRVASELLVMPHLAEFMTRYPQIKLELALDDGFADLVGDGFDAGIRLGESVAPGMVAVPIGGPIRIVVVGSPAYFERNARPVTPDDLAAHDCLHYRFATGGVYRWEFAQPDEPGRVFDVVTEGRFVTNDLRTMVRAAEQGVGLLHVIEDYVRTQLEEGRLEPVLEPWGASFPGFYLYTAGRAQLPPKLRAFIDFLREKREGVQARVA</sequence>
<dbReference type="AlphaFoldDB" id="A0A2V4TE16"/>
<comment type="caution">
    <text evidence="6">The sequence shown here is derived from an EMBL/GenBank/DDBJ whole genome shotgun (WGS) entry which is preliminary data.</text>
</comment>
<dbReference type="InterPro" id="IPR058163">
    <property type="entry name" value="LysR-type_TF_proteobact-type"/>
</dbReference>
<keyword evidence="3" id="KW-0238">DNA-binding</keyword>
<evidence type="ECO:0000256" key="2">
    <source>
        <dbReference type="ARBA" id="ARBA00023015"/>
    </source>
</evidence>
<organism evidence="6 7">
    <name type="scientific">Paraburkholderia silvatlantica</name>
    <dbReference type="NCBI Taxonomy" id="321895"/>
    <lineage>
        <taxon>Bacteria</taxon>
        <taxon>Pseudomonadati</taxon>
        <taxon>Pseudomonadota</taxon>
        <taxon>Betaproteobacteria</taxon>
        <taxon>Burkholderiales</taxon>
        <taxon>Burkholderiaceae</taxon>
        <taxon>Paraburkholderia</taxon>
    </lineage>
</organism>
<keyword evidence="4" id="KW-0804">Transcription</keyword>
<proteinExistence type="inferred from homology"/>